<evidence type="ECO:0000256" key="2">
    <source>
        <dbReference type="ARBA" id="ARBA00023235"/>
    </source>
</evidence>
<dbReference type="EMBL" id="CP001778">
    <property type="protein sequence ID" value="ADD41100.1"/>
    <property type="molecule type" value="Genomic_DNA"/>
</dbReference>
<dbReference type="Gene3D" id="3.20.20.240">
    <property type="entry name" value="Methylmalonyl-CoA mutase"/>
    <property type="match status" value="1"/>
</dbReference>
<evidence type="ECO:0000313" key="4">
    <source>
        <dbReference type="EMBL" id="ADD41100.1"/>
    </source>
</evidence>
<dbReference type="RefSeq" id="WP_013016671.1">
    <property type="nucleotide sequence ID" value="NC_013947.1"/>
</dbReference>
<dbReference type="AlphaFoldDB" id="D3PV47"/>
<accession>D3PV47</accession>
<dbReference type="NCBIfam" id="TIGR00641">
    <property type="entry name" value="acid_CoA_mut_N"/>
    <property type="match status" value="1"/>
</dbReference>
<keyword evidence="2 4" id="KW-0413">Isomerase</keyword>
<dbReference type="KEGG" id="sna:Snas_1393"/>
<dbReference type="GO" id="GO:0004494">
    <property type="term" value="F:methylmalonyl-CoA mutase activity"/>
    <property type="evidence" value="ECO:0007669"/>
    <property type="project" value="UniProtKB-EC"/>
</dbReference>
<evidence type="ECO:0000259" key="3">
    <source>
        <dbReference type="Pfam" id="PF01642"/>
    </source>
</evidence>
<dbReference type="GO" id="GO:0031419">
    <property type="term" value="F:cobalamin binding"/>
    <property type="evidence" value="ECO:0007669"/>
    <property type="project" value="UniProtKB-KW"/>
</dbReference>
<comment type="subunit">
    <text evidence="1">Heterodimer of an alpha and a beta chain.</text>
</comment>
<evidence type="ECO:0000313" key="5">
    <source>
        <dbReference type="Proteomes" id="UP000000844"/>
    </source>
</evidence>
<dbReference type="OrthoDB" id="9762378at2"/>
<dbReference type="InterPro" id="IPR006099">
    <property type="entry name" value="MeMalonylCoA_mutase_a/b_cat"/>
</dbReference>
<dbReference type="PANTHER" id="PTHR48101:SF1">
    <property type="entry name" value="METHYLMALONYL-COA MUTASE, LARGE SUBUNIT"/>
    <property type="match status" value="1"/>
</dbReference>
<proteinExistence type="predicted"/>
<evidence type="ECO:0000256" key="1">
    <source>
        <dbReference type="ARBA" id="ARBA00011870"/>
    </source>
</evidence>
<name>D3PV47_STANL</name>
<dbReference type="Proteomes" id="UP000000844">
    <property type="component" value="Chromosome"/>
</dbReference>
<dbReference type="EC" id="5.4.99.2" evidence="4"/>
<feature type="domain" description="Methylmalonyl-CoA mutase alpha/beta chain catalytic" evidence="3">
    <location>
        <begin position="452"/>
        <end position="571"/>
    </location>
</feature>
<organism evidence="4 5">
    <name type="scientific">Stackebrandtia nassauensis (strain DSM 44728 / CIP 108903 / NRRL B-16338 / NBRC 102104 / LLR-40K-21)</name>
    <dbReference type="NCBI Taxonomy" id="446470"/>
    <lineage>
        <taxon>Bacteria</taxon>
        <taxon>Bacillati</taxon>
        <taxon>Actinomycetota</taxon>
        <taxon>Actinomycetes</taxon>
        <taxon>Glycomycetales</taxon>
        <taxon>Glycomycetaceae</taxon>
        <taxon>Stackebrandtia</taxon>
    </lineage>
</organism>
<keyword evidence="5" id="KW-1185">Reference proteome</keyword>
<dbReference type="Pfam" id="PF01642">
    <property type="entry name" value="MM_CoA_mutase"/>
    <property type="match status" value="2"/>
</dbReference>
<dbReference type="PANTHER" id="PTHR48101">
    <property type="entry name" value="METHYLMALONYL-COA MUTASE, MITOCHONDRIAL-RELATED"/>
    <property type="match status" value="1"/>
</dbReference>
<dbReference type="SUPFAM" id="SSF51703">
    <property type="entry name" value="Cobalamin (vitamin B12)-dependent enzymes"/>
    <property type="match status" value="1"/>
</dbReference>
<feature type="domain" description="Methylmalonyl-CoA mutase alpha/beta chain catalytic" evidence="3">
    <location>
        <begin position="29"/>
        <end position="428"/>
    </location>
</feature>
<dbReference type="HOGENOM" id="CLU_009523_5_1_11"/>
<dbReference type="InterPro" id="IPR006098">
    <property type="entry name" value="MMCoA_mutase_a_cat"/>
</dbReference>
<sequence length="578" mass="63171">MDANDISAGRKRWQERYDAARKRDADFTTLSGLEVEPAYGPAEGSTDPRLGRIGWPGEFPFTRGLYPTGYRGRAWTIRQFAGFGNAVQTNERYKMLLKSGGGGLSVAFDMPTLMGRDSDDPQSLGEVGHCGVAIDSAADMDVLFGGIPLADVTTSMTISGPAVPVFCMYLASAERQGADISKLDGTLQTDIFKEYIAQKEWLFPPEPHLRLIGDLMAYTNAEIPRYKPLSVSGYHIREAGSTAAQELAFTIADGFGYVELGLSRGLDVNTFAPGLSFFFDSHIDFFEEIAKFRAARRIWARWMRDVYGATSERAQWMRFHTQTAGVSLTAQQPTNNVVRTAVEALAAVLGGTNSLHTNALDETLALPTDETAEIALRTQTVLMEETGITNVADPLGGSWYVEALTDRIEAEAEAIFTQILALGGESDGSTAGQTAREAMGTGRHEIGPVTSGILRGIEEGWFTAGIAEAAFTYQQQLERGEKKIVGVNCHTETVAKELEILRISGDVEREQVAALADRRSNRDKDTVDAALNRMVQVSRTDDNIIPAMMDAVRVEATLGEICDALRAEWGEYREPARF</sequence>
<dbReference type="eggNOG" id="COG1884">
    <property type="taxonomic scope" value="Bacteria"/>
</dbReference>
<dbReference type="InterPro" id="IPR016176">
    <property type="entry name" value="Cbl-dep_enz_cat"/>
</dbReference>
<dbReference type="STRING" id="446470.Snas_1393"/>
<reference evidence="4 5" key="1">
    <citation type="journal article" date="2009" name="Stand. Genomic Sci.">
        <title>Complete genome sequence of Stackebrandtia nassauensis type strain (LLR-40K-21).</title>
        <authorList>
            <person name="Munk C."/>
            <person name="Lapidus A."/>
            <person name="Copeland A."/>
            <person name="Jando M."/>
            <person name="Mayilraj S."/>
            <person name="Glavina Del Rio T."/>
            <person name="Nolan M."/>
            <person name="Chen F."/>
            <person name="Lucas S."/>
            <person name="Tice H."/>
            <person name="Cheng J.F."/>
            <person name="Han C."/>
            <person name="Detter J.C."/>
            <person name="Bruce D."/>
            <person name="Goodwin L."/>
            <person name="Chain P."/>
            <person name="Pitluck S."/>
            <person name="Goker M."/>
            <person name="Ovchinikova G."/>
            <person name="Pati A."/>
            <person name="Ivanova N."/>
            <person name="Mavromatis K."/>
            <person name="Chen A."/>
            <person name="Palaniappan K."/>
            <person name="Land M."/>
            <person name="Hauser L."/>
            <person name="Chang Y.J."/>
            <person name="Jeffries C.D."/>
            <person name="Bristow J."/>
            <person name="Eisen J.A."/>
            <person name="Markowitz V."/>
            <person name="Hugenholtz P."/>
            <person name="Kyrpides N.C."/>
            <person name="Klenk H.P."/>
        </authorList>
    </citation>
    <scope>NUCLEOTIDE SEQUENCE [LARGE SCALE GENOMIC DNA]</scope>
    <source>
        <strain evidence="5">DSM 44728 / CIP 108903 / NRRL B-16338 / NBRC 102104 / LLR-40K-21</strain>
    </source>
</reference>
<protein>
    <submittedName>
        <fullName evidence="4">Methylmalonyl-CoA mutase, large subunit</fullName>
        <ecNumber evidence="4">5.4.99.2</ecNumber>
    </submittedName>
</protein>
<gene>
    <name evidence="4" type="ordered locus">Snas_1393</name>
</gene>